<comment type="caution">
    <text evidence="2">The sequence shown here is derived from an EMBL/GenBank/DDBJ whole genome shotgun (WGS) entry which is preliminary data.</text>
</comment>
<organism evidence="2 3">
    <name type="scientific">Saccharibacillus alkalitolerans</name>
    <dbReference type="NCBI Taxonomy" id="2705290"/>
    <lineage>
        <taxon>Bacteria</taxon>
        <taxon>Bacillati</taxon>
        <taxon>Bacillota</taxon>
        <taxon>Bacilli</taxon>
        <taxon>Bacillales</taxon>
        <taxon>Paenibacillaceae</taxon>
        <taxon>Saccharibacillus</taxon>
    </lineage>
</organism>
<dbReference type="RefSeq" id="WP_166274077.1">
    <property type="nucleotide sequence ID" value="NZ_JAAFGS010000003.1"/>
</dbReference>
<keyword evidence="1" id="KW-0472">Membrane</keyword>
<feature type="transmembrane region" description="Helical" evidence="1">
    <location>
        <begin position="74"/>
        <end position="92"/>
    </location>
</feature>
<gene>
    <name evidence="2" type="ORF">GYN08_10010</name>
</gene>
<keyword evidence="3" id="KW-1185">Reference proteome</keyword>
<dbReference type="Pfam" id="PF10990">
    <property type="entry name" value="DUF2809"/>
    <property type="match status" value="1"/>
</dbReference>
<dbReference type="InterPro" id="IPR021257">
    <property type="entry name" value="DUF2809"/>
</dbReference>
<evidence type="ECO:0000313" key="2">
    <source>
        <dbReference type="EMBL" id="NGZ75658.1"/>
    </source>
</evidence>
<keyword evidence="1" id="KW-1133">Transmembrane helix</keyword>
<dbReference type="Proteomes" id="UP000800303">
    <property type="component" value="Unassembled WGS sequence"/>
</dbReference>
<feature type="transmembrane region" description="Helical" evidence="1">
    <location>
        <begin position="45"/>
        <end position="67"/>
    </location>
</feature>
<protein>
    <submittedName>
        <fullName evidence="2">DUF2809 domain-containing protein</fullName>
    </submittedName>
</protein>
<name>A0ABX0F5L2_9BACL</name>
<accession>A0ABX0F5L2</accession>
<evidence type="ECO:0000313" key="3">
    <source>
        <dbReference type="Proteomes" id="UP000800303"/>
    </source>
</evidence>
<keyword evidence="1" id="KW-0812">Transmembrane</keyword>
<feature type="transmembrane region" description="Helical" evidence="1">
    <location>
        <begin position="20"/>
        <end position="39"/>
    </location>
</feature>
<evidence type="ECO:0000256" key="1">
    <source>
        <dbReference type="SAM" id="Phobius"/>
    </source>
</evidence>
<dbReference type="EMBL" id="JAAFGS010000003">
    <property type="protein sequence ID" value="NGZ75658.1"/>
    <property type="molecule type" value="Genomic_DNA"/>
</dbReference>
<proteinExistence type="predicted"/>
<feature type="transmembrane region" description="Helical" evidence="1">
    <location>
        <begin position="119"/>
        <end position="140"/>
    </location>
</feature>
<reference evidence="2 3" key="1">
    <citation type="submission" date="2020-01" db="EMBL/GenBank/DDBJ databases">
        <title>Polyphasic characterisation and genomic insights into a novel alkali tolerant bacterium VR-M41.</title>
        <authorList>
            <person name="Vemuluri V.R."/>
        </authorList>
    </citation>
    <scope>NUCLEOTIDE SEQUENCE [LARGE SCALE GENOMIC DNA]</scope>
    <source>
        <strain evidence="2 3">VR-M41</strain>
    </source>
</reference>
<sequence length="146" mass="16009">MRADRRRRHRRRLHLRKRGIYLAAALAVMLSGLASRAYAASLPDFLAANAGDALWAAMVYLGVRLLLPERRRSLCALCALLLSFGIEFSQMYRAPWIDGLRHTVLGALILGRGFLTADLARYTVGIAAAFAADAAVGTGFRHKKNG</sequence>